<dbReference type="GeneID" id="18809677"/>
<evidence type="ECO:0000256" key="5">
    <source>
        <dbReference type="PIRSR" id="PIRSR601019-1"/>
    </source>
</evidence>
<feature type="binding site" evidence="5">
    <location>
        <position position="428"/>
    </location>
    <ligand>
        <name>GTP</name>
        <dbReference type="ChEBI" id="CHEBI:37565"/>
    </ligand>
</feature>
<keyword evidence="1 6" id="KW-0479">Metal-binding</keyword>
<dbReference type="GO" id="GO:0005737">
    <property type="term" value="C:cytoplasm"/>
    <property type="evidence" value="ECO:0007669"/>
    <property type="project" value="TreeGrafter"/>
</dbReference>
<dbReference type="OrthoDB" id="5817230at2759"/>
<dbReference type="PANTHER" id="PTHR10218:SF360">
    <property type="entry name" value="GUANINE NUCLEOTIDE-BINDING PROTEIN SUBUNIT ALPHA HOMOLOG"/>
    <property type="match status" value="1"/>
</dbReference>
<organism>
    <name type="scientific">Serpula lacrymans var. lacrymans (strain S7.9)</name>
    <name type="common">Dry rot fungus</name>
    <dbReference type="NCBI Taxonomy" id="578457"/>
    <lineage>
        <taxon>Eukaryota</taxon>
        <taxon>Fungi</taxon>
        <taxon>Dikarya</taxon>
        <taxon>Basidiomycota</taxon>
        <taxon>Agaricomycotina</taxon>
        <taxon>Agaricomycetes</taxon>
        <taxon>Agaricomycetidae</taxon>
        <taxon>Boletales</taxon>
        <taxon>Coniophorineae</taxon>
        <taxon>Serpulaceae</taxon>
        <taxon>Serpula</taxon>
    </lineage>
</organism>
<sequence>MSRHLLSKSHDSAWPPPPPAHESDSEKQIRLEDERKARIVSESIDRSIELEKSEKQKHRAQIKILVLGQSESGKSTILKNFHLYFHPQAFQSDLSAWRAVIRFNLIRSVNCILDLLDNKGSRPSSTDSASKAISDHLRRLALRLAPLRHVENLLLRRHSASGPVSGDEGNSFPTRGGASIDSPLYTGWKALSKFKRSSESNVFGVDDVDDSQRVIEACKDDIVSLWANESIQATLKTRSIALEEQSGFFLPDAGRVAAHDYMPTTNDILRARLPTSGVEEHRIVINEGSGHGKDWLFYDVGGAGGQRAVWAPFVDDVKVVIFLAPICAFDQPLDDDPRTNRLTAVFDSWKSVCGNQLLSEVHFILLLNKCDILDKKLKSGVPFAKYVSSYRDANDTRSVTKYLDRKFEHIHKTISPSPRKLYTHITCAINAKTTATVIKRIQEGALLHNLLTAGYL</sequence>
<keyword evidence="6" id="KW-0460">Magnesium</keyword>
<evidence type="ECO:0000256" key="7">
    <source>
        <dbReference type="SAM" id="MobiDB-lite"/>
    </source>
</evidence>
<dbReference type="KEGG" id="sla:SERLADRAFT_359432"/>
<dbReference type="SUPFAM" id="SSF52540">
    <property type="entry name" value="P-loop containing nucleoside triphosphate hydrolases"/>
    <property type="match status" value="1"/>
</dbReference>
<reference evidence="8" key="1">
    <citation type="submission" date="2011-04" db="EMBL/GenBank/DDBJ databases">
        <title>Evolution of plant cell wall degrading machinery underlies the functional diversity of forest fungi.</title>
        <authorList>
            <consortium name="US DOE Joint Genome Institute (JGI-PGF)"/>
            <person name="Eastwood D.C."/>
            <person name="Floudas D."/>
            <person name="Binder M."/>
            <person name="Majcherczyk A."/>
            <person name="Schneider P."/>
            <person name="Aerts A."/>
            <person name="Asiegbu F.O."/>
            <person name="Baker S.E."/>
            <person name="Barry K."/>
            <person name="Bendiksby M."/>
            <person name="Blumentritt M."/>
            <person name="Coutinho P.M."/>
            <person name="Cullen D."/>
            <person name="Cullen D."/>
            <person name="Gathman A."/>
            <person name="Goodell B."/>
            <person name="Henrissat B."/>
            <person name="Ihrmark K."/>
            <person name="Kauserud H."/>
            <person name="Kohler A."/>
            <person name="LaButti K."/>
            <person name="Lapidus A."/>
            <person name="Lavin J.L."/>
            <person name="Lee Y.-H."/>
            <person name="Lindquist E."/>
            <person name="Lilly W."/>
            <person name="Lucas S."/>
            <person name="Morin E."/>
            <person name="Murat C."/>
            <person name="Oguiza J.A."/>
            <person name="Park J."/>
            <person name="Pisabarro A.G."/>
            <person name="Riley R."/>
            <person name="Rosling A."/>
            <person name="Salamov A."/>
            <person name="Schmidt O."/>
            <person name="Schmutz J."/>
            <person name="Skrede I."/>
            <person name="Stenlid J."/>
            <person name="Wiebenga A."/>
            <person name="Xie X."/>
            <person name="Kues U."/>
            <person name="Hibbett D.S."/>
            <person name="Hoffmeister D."/>
            <person name="Hogberg N."/>
            <person name="Martin F."/>
            <person name="Grigoriev I.V."/>
            <person name="Watkinson S.C."/>
        </authorList>
    </citation>
    <scope>NUCLEOTIDE SEQUENCE</scope>
    <source>
        <strain evidence="8">S7.9</strain>
    </source>
</reference>
<dbReference type="FunFam" id="3.40.50.300:FF:000692">
    <property type="entry name" value="Guanine nucleotide-binding protein subunit alpha"/>
    <property type="match status" value="1"/>
</dbReference>
<dbReference type="GO" id="GO:0007188">
    <property type="term" value="P:adenylate cyclase-modulating G protein-coupled receptor signaling pathway"/>
    <property type="evidence" value="ECO:0007669"/>
    <property type="project" value="TreeGrafter"/>
</dbReference>
<dbReference type="Proteomes" id="UP000008064">
    <property type="component" value="Unassembled WGS sequence"/>
</dbReference>
<dbReference type="GO" id="GO:0003924">
    <property type="term" value="F:GTPase activity"/>
    <property type="evidence" value="ECO:0007669"/>
    <property type="project" value="InterPro"/>
</dbReference>
<evidence type="ECO:0000256" key="6">
    <source>
        <dbReference type="PIRSR" id="PIRSR601019-2"/>
    </source>
</evidence>
<dbReference type="AlphaFoldDB" id="F8NGF3"/>
<evidence type="ECO:0000256" key="1">
    <source>
        <dbReference type="ARBA" id="ARBA00022723"/>
    </source>
</evidence>
<name>F8NGF3_SERL9</name>
<evidence type="ECO:0000256" key="4">
    <source>
        <dbReference type="ARBA" id="ARBA00023224"/>
    </source>
</evidence>
<dbReference type="HOGENOM" id="CLU_014184_1_1_1"/>
<evidence type="ECO:0000256" key="3">
    <source>
        <dbReference type="ARBA" id="ARBA00023134"/>
    </source>
</evidence>
<dbReference type="InterPro" id="IPR001019">
    <property type="entry name" value="Gprotein_alpha_su"/>
</dbReference>
<dbReference type="PANTHER" id="PTHR10218">
    <property type="entry name" value="GTP-BINDING PROTEIN ALPHA SUBUNIT"/>
    <property type="match status" value="1"/>
</dbReference>
<dbReference type="RefSeq" id="XP_007313582.1">
    <property type="nucleotide sequence ID" value="XM_007313520.1"/>
</dbReference>
<keyword evidence="3 5" id="KW-0342">GTP-binding</keyword>
<dbReference type="GO" id="GO:0005834">
    <property type="term" value="C:heterotrimeric G-protein complex"/>
    <property type="evidence" value="ECO:0007669"/>
    <property type="project" value="TreeGrafter"/>
</dbReference>
<dbReference type="SUPFAM" id="SSF47895">
    <property type="entry name" value="Transducin (alpha subunit), insertion domain"/>
    <property type="match status" value="1"/>
</dbReference>
<evidence type="ECO:0000313" key="8">
    <source>
        <dbReference type="EMBL" id="EGO29340.1"/>
    </source>
</evidence>
<dbReference type="GO" id="GO:0031683">
    <property type="term" value="F:G-protein beta/gamma-subunit complex binding"/>
    <property type="evidence" value="ECO:0007669"/>
    <property type="project" value="InterPro"/>
</dbReference>
<dbReference type="EMBL" id="GL945429">
    <property type="protein sequence ID" value="EGO29340.1"/>
    <property type="molecule type" value="Genomic_DNA"/>
</dbReference>
<feature type="binding site" evidence="6">
    <location>
        <position position="275"/>
    </location>
    <ligand>
        <name>Mg(2+)</name>
        <dbReference type="ChEBI" id="CHEBI:18420"/>
    </ligand>
</feature>
<feature type="region of interest" description="Disordered" evidence="7">
    <location>
        <begin position="1"/>
        <end position="32"/>
    </location>
</feature>
<dbReference type="InterPro" id="IPR027417">
    <property type="entry name" value="P-loop_NTPase"/>
</dbReference>
<feature type="binding site" evidence="5">
    <location>
        <begin position="269"/>
        <end position="275"/>
    </location>
    <ligand>
        <name>GTP</name>
        <dbReference type="ChEBI" id="CHEBI:37565"/>
    </ligand>
</feature>
<keyword evidence="4" id="KW-0807">Transducer</keyword>
<dbReference type="SMART" id="SM00275">
    <property type="entry name" value="G_alpha"/>
    <property type="match status" value="1"/>
</dbReference>
<keyword evidence="2 5" id="KW-0547">Nucleotide-binding</keyword>
<dbReference type="Pfam" id="PF00503">
    <property type="entry name" value="G-alpha"/>
    <property type="match status" value="1"/>
</dbReference>
<feature type="binding site" evidence="5">
    <location>
        <begin position="71"/>
        <end position="76"/>
    </location>
    <ligand>
        <name>GTP</name>
        <dbReference type="ChEBI" id="CHEBI:37565"/>
    </ligand>
</feature>
<feature type="binding site" evidence="5">
    <location>
        <begin position="368"/>
        <end position="371"/>
    </location>
    <ligand>
        <name>GTP</name>
        <dbReference type="ChEBI" id="CHEBI:37565"/>
    </ligand>
</feature>
<proteinExistence type="predicted"/>
<evidence type="ECO:0000256" key="2">
    <source>
        <dbReference type="ARBA" id="ARBA00022741"/>
    </source>
</evidence>
<accession>F8NGF3</accession>
<dbReference type="Gene3D" id="3.40.50.300">
    <property type="entry name" value="P-loop containing nucleotide triphosphate hydrolases"/>
    <property type="match status" value="2"/>
</dbReference>
<feature type="binding site" evidence="6">
    <location>
        <position position="75"/>
    </location>
    <ligand>
        <name>Mg(2+)</name>
        <dbReference type="ChEBI" id="CHEBI:18420"/>
    </ligand>
</feature>
<dbReference type="PRINTS" id="PR00318">
    <property type="entry name" value="GPROTEINA"/>
</dbReference>
<dbReference type="GO" id="GO:0005525">
    <property type="term" value="F:GTP binding"/>
    <property type="evidence" value="ECO:0007669"/>
    <property type="project" value="UniProtKB-KW"/>
</dbReference>
<gene>
    <name evidence="8" type="ORF">SERLADRAFT_359432</name>
</gene>
<dbReference type="PROSITE" id="PS51882">
    <property type="entry name" value="G_ALPHA"/>
    <property type="match status" value="1"/>
</dbReference>
<protein>
    <recommendedName>
        <fullName evidence="9">G-alpha-domain-containing protein</fullName>
    </recommendedName>
</protein>
<feature type="compositionally biased region" description="Basic and acidic residues" evidence="7">
    <location>
        <begin position="21"/>
        <end position="32"/>
    </location>
</feature>
<dbReference type="InterPro" id="IPR011025">
    <property type="entry name" value="GproteinA_insert"/>
</dbReference>
<dbReference type="GO" id="GO:0001664">
    <property type="term" value="F:G protein-coupled receptor binding"/>
    <property type="evidence" value="ECO:0007669"/>
    <property type="project" value="TreeGrafter"/>
</dbReference>
<evidence type="ECO:0008006" key="9">
    <source>
        <dbReference type="Google" id="ProtNLM"/>
    </source>
</evidence>
<dbReference type="GO" id="GO:0046872">
    <property type="term" value="F:metal ion binding"/>
    <property type="evidence" value="ECO:0007669"/>
    <property type="project" value="UniProtKB-KW"/>
</dbReference>